<gene>
    <name evidence="3" type="ORF">G3570_14125</name>
</gene>
<dbReference type="InterPro" id="IPR012338">
    <property type="entry name" value="Beta-lactam/transpept-like"/>
</dbReference>
<dbReference type="PANTHER" id="PTHR46825">
    <property type="entry name" value="D-ALANYL-D-ALANINE-CARBOXYPEPTIDASE/ENDOPEPTIDASE AMPH"/>
    <property type="match status" value="1"/>
</dbReference>
<evidence type="ECO:0000313" key="4">
    <source>
        <dbReference type="Proteomes" id="UP000473278"/>
    </source>
</evidence>
<keyword evidence="4" id="KW-1185">Reference proteome</keyword>
<dbReference type="EMBL" id="JAALLT010000004">
    <property type="protein sequence ID" value="NGP77781.1"/>
    <property type="molecule type" value="Genomic_DNA"/>
</dbReference>
<reference evidence="3 4" key="1">
    <citation type="submission" date="2020-02" db="EMBL/GenBank/DDBJ databases">
        <title>Balneolaceae bacterium YR4-1, complete genome.</title>
        <authorList>
            <person name="Li Y."/>
            <person name="Wu S."/>
        </authorList>
    </citation>
    <scope>NUCLEOTIDE SEQUENCE [LARGE SCALE GENOMIC DNA]</scope>
    <source>
        <strain evidence="3 4">YR4-1</strain>
    </source>
</reference>
<dbReference type="Gene3D" id="3.40.710.10">
    <property type="entry name" value="DD-peptidase/beta-lactamase superfamily"/>
    <property type="match status" value="1"/>
</dbReference>
<dbReference type="AlphaFoldDB" id="A0A6M1SQV2"/>
<dbReference type="GO" id="GO:0016787">
    <property type="term" value="F:hydrolase activity"/>
    <property type="evidence" value="ECO:0007669"/>
    <property type="project" value="UniProtKB-KW"/>
</dbReference>
<dbReference type="PANTHER" id="PTHR46825:SF9">
    <property type="entry name" value="BETA-LACTAMASE-RELATED DOMAIN-CONTAINING PROTEIN"/>
    <property type="match status" value="1"/>
</dbReference>
<dbReference type="Gene3D" id="2.60.120.380">
    <property type="match status" value="1"/>
</dbReference>
<comment type="caution">
    <text evidence="3">The sequence shown here is derived from an EMBL/GenBank/DDBJ whole genome shotgun (WGS) entry which is preliminary data.</text>
</comment>
<evidence type="ECO:0000259" key="2">
    <source>
        <dbReference type="Pfam" id="PF00144"/>
    </source>
</evidence>
<keyword evidence="1" id="KW-0732">Signal</keyword>
<dbReference type="InterPro" id="IPR050491">
    <property type="entry name" value="AmpC-like"/>
</dbReference>
<organism evidence="3 4">
    <name type="scientific">Halalkalibaculum roseum</name>
    <dbReference type="NCBI Taxonomy" id="2709311"/>
    <lineage>
        <taxon>Bacteria</taxon>
        <taxon>Pseudomonadati</taxon>
        <taxon>Balneolota</taxon>
        <taxon>Balneolia</taxon>
        <taxon>Balneolales</taxon>
        <taxon>Balneolaceae</taxon>
        <taxon>Halalkalibaculum</taxon>
    </lineage>
</organism>
<feature type="chain" id="PRO_5026877064" evidence="1">
    <location>
        <begin position="21"/>
        <end position="663"/>
    </location>
</feature>
<dbReference type="SUPFAM" id="SSF56601">
    <property type="entry name" value="beta-lactamase/transpeptidase-like"/>
    <property type="match status" value="1"/>
</dbReference>
<dbReference type="Pfam" id="PF00144">
    <property type="entry name" value="Beta-lactamase"/>
    <property type="match status" value="1"/>
</dbReference>
<keyword evidence="3" id="KW-0378">Hydrolase</keyword>
<accession>A0A6M1SQV2</accession>
<dbReference type="InterPro" id="IPR001466">
    <property type="entry name" value="Beta-lactam-related"/>
</dbReference>
<name>A0A6M1SQV2_9BACT</name>
<evidence type="ECO:0000256" key="1">
    <source>
        <dbReference type="SAM" id="SignalP"/>
    </source>
</evidence>
<dbReference type="Proteomes" id="UP000473278">
    <property type="component" value="Unassembled WGS sequence"/>
</dbReference>
<evidence type="ECO:0000313" key="3">
    <source>
        <dbReference type="EMBL" id="NGP77781.1"/>
    </source>
</evidence>
<feature type="domain" description="Beta-lactamase-related" evidence="2">
    <location>
        <begin position="146"/>
        <end position="447"/>
    </location>
</feature>
<protein>
    <submittedName>
        <fullName evidence="3">Serine hydrolase</fullName>
    </submittedName>
</protein>
<sequence length="663" mass="74349">MKRICTILFSVLLLYGSLQAQDRREKVRSITVGQEYTDSLALRSSHTYVLDADSGRFVYGFVDQLSVDVEIEIKDPTGKIIGAFDIPARGKELFQFDTEETGKYSIKVMPFEDEEGRYSFTVSLLEAVATESEERVDQLMISYSGDEVPGAAAMAMKDGEIIFAEAYGMASLTYDIPFEVDTRTNIGSTSKQFTAFAAALLAERGKISLDDNVRKYIPELPEFEFPVTIRNLLTHTSGYREYLNTLAMRGHDLSSSLDRAEIIEVVQRQPDLQNKPGAEWNYNNTGFALMVEIIERVTETPFPEWMQENVFNSLQMNHSMVRHDQNQVVPGRSQGYAIGEGGNYVEMTDLGGAMGAGGIYTTLKDLAKWIRNFEDPKVGNEDIIREMTTPFVLTSGDTTGYGLGLFVQEYKGLKYIHHGGADVAHRSMLMYFPEIDAAVVTQSNNANFRGDIPQKIADLFFGEYMQEDGSAPVEETQTAADFEYDPENFEPLTGRYELKIQPGFILTFSRDGDRIYTQATGQPEIDIRATSDSTFSLVGVNADITFHRNEDGSADSLTLHQNGHHVATRIEWNPSQSEMKEYSGTYLSNELQTFYTIAIEDSSLVLKHYSMDDMTMTPGDKDSFSAGFPIAEMKFVRNEEGEIVGFEASNGRTMGVLFEKWEE</sequence>
<proteinExistence type="predicted"/>
<feature type="signal peptide" evidence="1">
    <location>
        <begin position="1"/>
        <end position="20"/>
    </location>
</feature>
<dbReference type="RefSeq" id="WP_165143470.1">
    <property type="nucleotide sequence ID" value="NZ_JAALLT010000004.1"/>
</dbReference>